<feature type="binding site" evidence="9">
    <location>
        <position position="260"/>
    </location>
    <ligand>
        <name>substrate</name>
    </ligand>
</feature>
<feature type="binding site" evidence="10">
    <location>
        <position position="86"/>
    </location>
    <ligand>
        <name>NAD(+)</name>
        <dbReference type="ChEBI" id="CHEBI:57540"/>
    </ligand>
</feature>
<dbReference type="PANTHER" id="PTHR43750:SF3">
    <property type="entry name" value="UDP-GLUCOSE 6-DEHYDROGENASE TUAD"/>
    <property type="match status" value="1"/>
</dbReference>
<dbReference type="SUPFAM" id="SSF48179">
    <property type="entry name" value="6-phosphogluconate dehydrogenase C-terminal domain-like"/>
    <property type="match status" value="1"/>
</dbReference>
<dbReference type="InterPro" id="IPR014026">
    <property type="entry name" value="UDP-Glc/GDP-Man_DH_dimer"/>
</dbReference>
<dbReference type="EC" id="1.1.1.22" evidence="3 7"/>
<feature type="active site" description="Nucleophile" evidence="8">
    <location>
        <position position="263"/>
    </location>
</feature>
<feature type="binding site" evidence="9">
    <location>
        <begin position="252"/>
        <end position="256"/>
    </location>
    <ligand>
        <name>substrate</name>
    </ligand>
</feature>
<name>A0A7T6Z6W4_9BACI</name>
<dbReference type="InterPro" id="IPR008927">
    <property type="entry name" value="6-PGluconate_DH-like_C_sf"/>
</dbReference>
<dbReference type="InterPro" id="IPR028357">
    <property type="entry name" value="UDPglc_DH_bac"/>
</dbReference>
<feature type="binding site" evidence="10">
    <location>
        <position position="123"/>
    </location>
    <ligand>
        <name>NAD(+)</name>
        <dbReference type="ChEBI" id="CHEBI:57540"/>
    </ligand>
</feature>
<evidence type="ECO:0000256" key="10">
    <source>
        <dbReference type="PIRSR" id="PIRSR500134-3"/>
    </source>
</evidence>
<accession>A0A7T6Z6W4</accession>
<feature type="binding site" evidence="9">
    <location>
        <position position="324"/>
    </location>
    <ligand>
        <name>substrate</name>
    </ligand>
</feature>
<comment type="catalytic activity">
    <reaction evidence="6 7">
        <text>UDP-alpha-D-glucose + 2 NAD(+) + H2O = UDP-alpha-D-glucuronate + 2 NADH + 3 H(+)</text>
        <dbReference type="Rhea" id="RHEA:23596"/>
        <dbReference type="ChEBI" id="CHEBI:15377"/>
        <dbReference type="ChEBI" id="CHEBI:15378"/>
        <dbReference type="ChEBI" id="CHEBI:57540"/>
        <dbReference type="ChEBI" id="CHEBI:57945"/>
        <dbReference type="ChEBI" id="CHEBI:58052"/>
        <dbReference type="ChEBI" id="CHEBI:58885"/>
        <dbReference type="EC" id="1.1.1.22"/>
    </reaction>
</comment>
<dbReference type="GO" id="GO:0000271">
    <property type="term" value="P:polysaccharide biosynthetic process"/>
    <property type="evidence" value="ECO:0007669"/>
    <property type="project" value="InterPro"/>
</dbReference>
<comment type="similarity">
    <text evidence="2 7">Belongs to the UDP-glucose/GDP-mannose dehydrogenase family.</text>
</comment>
<dbReference type="Proteomes" id="UP000595823">
    <property type="component" value="Chromosome"/>
</dbReference>
<protein>
    <recommendedName>
        <fullName evidence="3 7">UDP-glucose 6-dehydrogenase</fullName>
        <ecNumber evidence="3 7">1.1.1.22</ecNumber>
    </recommendedName>
</protein>
<dbReference type="InterPro" id="IPR001732">
    <property type="entry name" value="UDP-Glc/GDP-Man_DH_N"/>
</dbReference>
<dbReference type="Pfam" id="PF03721">
    <property type="entry name" value="UDPG_MGDP_dh_N"/>
    <property type="match status" value="1"/>
</dbReference>
<dbReference type="GO" id="GO:0006065">
    <property type="term" value="P:UDP-glucuronate biosynthetic process"/>
    <property type="evidence" value="ECO:0007669"/>
    <property type="project" value="UniProtKB-UniPathway"/>
</dbReference>
<evidence type="ECO:0000256" key="3">
    <source>
        <dbReference type="ARBA" id="ARBA00012954"/>
    </source>
</evidence>
<keyword evidence="13" id="KW-1185">Reference proteome</keyword>
<feature type="binding site" evidence="10">
    <location>
        <position position="156"/>
    </location>
    <ligand>
        <name>NAD(+)</name>
        <dbReference type="ChEBI" id="CHEBI:57540"/>
    </ligand>
</feature>
<feature type="binding site" evidence="10">
    <location>
        <position position="35"/>
    </location>
    <ligand>
        <name>NAD(+)</name>
        <dbReference type="ChEBI" id="CHEBI:57540"/>
    </ligand>
</feature>
<evidence type="ECO:0000256" key="6">
    <source>
        <dbReference type="ARBA" id="ARBA00047473"/>
    </source>
</evidence>
<dbReference type="UniPathway" id="UPA00038">
    <property type="reaction ID" value="UER00491"/>
</dbReference>
<dbReference type="SUPFAM" id="SSF52413">
    <property type="entry name" value="UDP-glucose/GDP-mannose dehydrogenase C-terminal domain"/>
    <property type="match status" value="1"/>
</dbReference>
<feature type="domain" description="UDP-glucose/GDP-mannose dehydrogenase C-terminal" evidence="11">
    <location>
        <begin position="317"/>
        <end position="419"/>
    </location>
</feature>
<dbReference type="InterPro" id="IPR014027">
    <property type="entry name" value="UDP-Glc/GDP-Man_DH_C"/>
</dbReference>
<organism evidence="12 13">
    <name type="scientific">Salicibibacter cibarius</name>
    <dbReference type="NCBI Taxonomy" id="2743000"/>
    <lineage>
        <taxon>Bacteria</taxon>
        <taxon>Bacillati</taxon>
        <taxon>Bacillota</taxon>
        <taxon>Bacilli</taxon>
        <taxon>Bacillales</taxon>
        <taxon>Bacillaceae</taxon>
        <taxon>Salicibibacter</taxon>
    </lineage>
</organism>
<dbReference type="AlphaFoldDB" id="A0A7T6Z6W4"/>
<dbReference type="GO" id="GO:0051287">
    <property type="term" value="F:NAD binding"/>
    <property type="evidence" value="ECO:0007669"/>
    <property type="project" value="InterPro"/>
</dbReference>
<evidence type="ECO:0000256" key="5">
    <source>
        <dbReference type="ARBA" id="ARBA00023027"/>
    </source>
</evidence>
<dbReference type="InterPro" id="IPR036220">
    <property type="entry name" value="UDP-Glc/GDP-Man_DH_C_sf"/>
</dbReference>
<feature type="binding site" evidence="10">
    <location>
        <position position="266"/>
    </location>
    <ligand>
        <name>NAD(+)</name>
        <dbReference type="ChEBI" id="CHEBI:57540"/>
    </ligand>
</feature>
<dbReference type="SMART" id="SM00984">
    <property type="entry name" value="UDPG_MGDP_dh_C"/>
    <property type="match status" value="1"/>
</dbReference>
<dbReference type="Pfam" id="PF00984">
    <property type="entry name" value="UDPG_MGDP_dh"/>
    <property type="match status" value="1"/>
</dbReference>
<evidence type="ECO:0000256" key="4">
    <source>
        <dbReference type="ARBA" id="ARBA00023002"/>
    </source>
</evidence>
<proteinExistence type="inferred from homology"/>
<dbReference type="RefSeq" id="WP_200125720.1">
    <property type="nucleotide sequence ID" value="NZ_CP054705.1"/>
</dbReference>
<dbReference type="Pfam" id="PF03720">
    <property type="entry name" value="UDPG_MGDP_dh_C"/>
    <property type="match status" value="1"/>
</dbReference>
<sequence>MKLTIVGTGYVGLVSGVSFAELGNDVVCVDKDERKIEQLKKGISPIYEEGLEPLLEKNIHNGKIHFNTDLGESASDSDIIMIAVGTPQADDGSADLSFVWAVAEELGDVLPSDKRTVVVNKSTVPIGTAEEVESIIREKNSRVDVAVCSVPEFLREGSAVKDTFKPDRIIIGTNVSWAKERLIQLHAPLADAEQIITTSPHSAEMIKYASNAFLATKISFVNEIANICEAYGANIDEVVQGVGADRRISPHFLNAGLGYGGSCFPKDVQALIALAKDKDYEANLLRSTTTINATQRLKPVEILRQRFPEGLGDVKVAVLGLAFKPGTDDMRYAPSIDIIHELVKAGADVHAHDPIVLDDAAPLLPRAVSLHENIEQALADADAMVLVTEWDAYKQYPAADVSSAMTGKIVVDGRNALDANMFKEQGFDYYGIGRR</sequence>
<dbReference type="Gene3D" id="3.40.50.720">
    <property type="entry name" value="NAD(P)-binding Rossmann-like Domain"/>
    <property type="match status" value="2"/>
</dbReference>
<gene>
    <name evidence="12" type="ORF">HUG15_21605</name>
</gene>
<dbReference type="InterPro" id="IPR017476">
    <property type="entry name" value="UDP-Glc/GDP-Man"/>
</dbReference>
<comment type="pathway">
    <text evidence="1">Nucleotide-sugar biosynthesis; UDP-alpha-D-glucuronate biosynthesis; UDP-alpha-D-glucuronate from UDP-alpha-D-glucose: step 1/1.</text>
</comment>
<dbReference type="NCBIfam" id="TIGR03026">
    <property type="entry name" value="NDP-sugDHase"/>
    <property type="match status" value="1"/>
</dbReference>
<evidence type="ECO:0000256" key="1">
    <source>
        <dbReference type="ARBA" id="ARBA00004701"/>
    </source>
</evidence>
<evidence type="ECO:0000259" key="11">
    <source>
        <dbReference type="SMART" id="SM00984"/>
    </source>
</evidence>
<dbReference type="EMBL" id="CP054705">
    <property type="protein sequence ID" value="QQK77918.1"/>
    <property type="molecule type" value="Genomic_DNA"/>
</dbReference>
<evidence type="ECO:0000256" key="7">
    <source>
        <dbReference type="PIRNR" id="PIRNR000124"/>
    </source>
</evidence>
<feature type="binding site" evidence="9">
    <location>
        <position position="207"/>
    </location>
    <ligand>
        <name>substrate</name>
    </ligand>
</feature>
<evidence type="ECO:0000313" key="13">
    <source>
        <dbReference type="Proteomes" id="UP000595823"/>
    </source>
</evidence>
<reference evidence="12 13" key="1">
    <citation type="submission" date="2020-06" db="EMBL/GenBank/DDBJ databases">
        <title>Genomic analysis of Salicibibacter sp. NKC5-3.</title>
        <authorList>
            <person name="Oh Y.J."/>
        </authorList>
    </citation>
    <scope>NUCLEOTIDE SEQUENCE [LARGE SCALE GENOMIC DNA]</scope>
    <source>
        <strain evidence="12 13">NKC5-3</strain>
    </source>
</reference>
<evidence type="ECO:0000313" key="12">
    <source>
        <dbReference type="EMBL" id="QQK77918.1"/>
    </source>
</evidence>
<evidence type="ECO:0000256" key="8">
    <source>
        <dbReference type="PIRSR" id="PIRSR500134-1"/>
    </source>
</evidence>
<dbReference type="SUPFAM" id="SSF51735">
    <property type="entry name" value="NAD(P)-binding Rossmann-fold domains"/>
    <property type="match status" value="1"/>
</dbReference>
<feature type="binding site" evidence="10">
    <location>
        <position position="331"/>
    </location>
    <ligand>
        <name>NAD(+)</name>
        <dbReference type="ChEBI" id="CHEBI:57540"/>
    </ligand>
</feature>
<dbReference type="InterPro" id="IPR036291">
    <property type="entry name" value="NAD(P)-bd_dom_sf"/>
</dbReference>
<dbReference type="PIRSF" id="PIRSF500134">
    <property type="entry name" value="UDPglc_DH_bac"/>
    <property type="match status" value="1"/>
</dbReference>
<feature type="binding site" evidence="10">
    <location>
        <position position="30"/>
    </location>
    <ligand>
        <name>NAD(+)</name>
        <dbReference type="ChEBI" id="CHEBI:57540"/>
    </ligand>
</feature>
<dbReference type="KEGG" id="scia:HUG15_21605"/>
<dbReference type="PANTHER" id="PTHR43750">
    <property type="entry name" value="UDP-GLUCOSE 6-DEHYDROGENASE TUAD"/>
    <property type="match status" value="1"/>
</dbReference>
<keyword evidence="5 7" id="KW-0520">NAD</keyword>
<feature type="binding site" evidence="9">
    <location>
        <begin position="153"/>
        <end position="156"/>
    </location>
    <ligand>
        <name>substrate</name>
    </ligand>
</feature>
<evidence type="ECO:0000256" key="2">
    <source>
        <dbReference type="ARBA" id="ARBA00006601"/>
    </source>
</evidence>
<dbReference type="PIRSF" id="PIRSF000124">
    <property type="entry name" value="UDPglc_GDPman_dh"/>
    <property type="match status" value="1"/>
</dbReference>
<dbReference type="Gene3D" id="1.20.5.100">
    <property type="entry name" value="Cytochrome c1, transmembrane anchor, C-terminal"/>
    <property type="match status" value="1"/>
</dbReference>
<dbReference type="GO" id="GO:0003979">
    <property type="term" value="F:UDP-glucose 6-dehydrogenase activity"/>
    <property type="evidence" value="ECO:0007669"/>
    <property type="project" value="UniProtKB-EC"/>
</dbReference>
<evidence type="ECO:0000256" key="9">
    <source>
        <dbReference type="PIRSR" id="PIRSR500134-2"/>
    </source>
</evidence>
<keyword evidence="4 7" id="KW-0560">Oxidoreductase</keyword>